<feature type="transmembrane region" description="Helical" evidence="1">
    <location>
        <begin position="87"/>
        <end position="111"/>
    </location>
</feature>
<feature type="transmembrane region" description="Helical" evidence="1">
    <location>
        <begin position="355"/>
        <end position="374"/>
    </location>
</feature>
<evidence type="ECO:0000313" key="2">
    <source>
        <dbReference type="EMBL" id="MCY0094833.1"/>
    </source>
</evidence>
<keyword evidence="1" id="KW-0812">Transmembrane</keyword>
<feature type="transmembrane region" description="Helical" evidence="1">
    <location>
        <begin position="252"/>
        <end position="280"/>
    </location>
</feature>
<dbReference type="Proteomes" id="UP001081283">
    <property type="component" value="Unassembled WGS sequence"/>
</dbReference>
<feature type="transmembrane region" description="Helical" evidence="1">
    <location>
        <begin position="180"/>
        <end position="203"/>
    </location>
</feature>
<comment type="caution">
    <text evidence="2">The sequence shown here is derived from an EMBL/GenBank/DDBJ whole genome shotgun (WGS) entry which is preliminary data.</text>
</comment>
<protein>
    <recommendedName>
        <fullName evidence="4">Glycosyltransferase RgtA/B/C/D-like domain-containing protein</fullName>
    </recommendedName>
</protein>
<evidence type="ECO:0000313" key="3">
    <source>
        <dbReference type="Proteomes" id="UP001081283"/>
    </source>
</evidence>
<organism evidence="2 3">
    <name type="scientific">Hoeflea ulvae</name>
    <dbReference type="NCBI Taxonomy" id="2983764"/>
    <lineage>
        <taxon>Bacteria</taxon>
        <taxon>Pseudomonadati</taxon>
        <taxon>Pseudomonadota</taxon>
        <taxon>Alphaproteobacteria</taxon>
        <taxon>Hyphomicrobiales</taxon>
        <taxon>Rhizobiaceae</taxon>
        <taxon>Hoeflea</taxon>
    </lineage>
</organism>
<keyword evidence="3" id="KW-1185">Reference proteome</keyword>
<evidence type="ECO:0000256" key="1">
    <source>
        <dbReference type="SAM" id="Phobius"/>
    </source>
</evidence>
<proteinExistence type="predicted"/>
<dbReference type="EMBL" id="JAOVZQ010000001">
    <property type="protein sequence ID" value="MCY0094833.1"/>
    <property type="molecule type" value="Genomic_DNA"/>
</dbReference>
<gene>
    <name evidence="2" type="ORF">OEG82_12470</name>
</gene>
<keyword evidence="1" id="KW-0472">Membrane</keyword>
<dbReference type="RefSeq" id="WP_267612750.1">
    <property type="nucleotide sequence ID" value="NZ_JAOVZQ010000001.1"/>
</dbReference>
<sequence length="567" mass="62533">MMEGTSKRPEKFVFATLATVVVLIALCLSFPLELPLGESFWDTYIYIDGAYRLSVGQEIYTDFHAPVGPLNYILFDLLSSLFPHGNVALIIQWCMMLITVPIIAVICWFALERGAFAGFALLMPYLLFSILPFNIMSWNAFPGVDGFAYYNRHSAVLLYLLVATLFFVRSQPALIGLISALLLALAFIKINGFAVAGLILAMAVVTRRLAIATSLIVAAICLGLVACLELLTGSVSAYLHSVFRLLDNNETVLLSNLVTTVSARFDVIFAAALLAAYLFASRFWGGRNLLAAFDSDHPREPAPNRLDQDWLWLLALIIADVLFESQNFGGAAFVSVWPFLLVLFLATAPQRRAQLSPLIVLIALVSLPTVTKMLHSTARAAATSIRDMSIETENLPPSMSFSAKVLTVEAADRARPVMAGGRDTYEGYARSNILPTYWLYFDHRFQVTVLKTMDEVIEAIRQRETRLGRHYEVIDLRDFANPIAAVMGRTPAGGVSIGGDPYRTVLPLTDAEAQALSQTDIVLLPTCPVTAARKKLLDDYQRAYAGFSRITLTDCFEALENPRYAAQ</sequence>
<evidence type="ECO:0008006" key="4">
    <source>
        <dbReference type="Google" id="ProtNLM"/>
    </source>
</evidence>
<reference evidence="2" key="1">
    <citation type="submission" date="2022-10" db="EMBL/GenBank/DDBJ databases">
        <title>Hoeflea sp. J2-29, isolated from marine algae.</title>
        <authorList>
            <person name="Kristyanto S."/>
            <person name="Kim J.M."/>
            <person name="Jeon C.O."/>
        </authorList>
    </citation>
    <scope>NUCLEOTIDE SEQUENCE</scope>
    <source>
        <strain evidence="2">J2-29</strain>
    </source>
</reference>
<feature type="transmembrane region" description="Helical" evidence="1">
    <location>
        <begin position="118"/>
        <end position="141"/>
    </location>
</feature>
<feature type="transmembrane region" description="Helical" evidence="1">
    <location>
        <begin position="12"/>
        <end position="32"/>
    </location>
</feature>
<feature type="transmembrane region" description="Helical" evidence="1">
    <location>
        <begin position="209"/>
        <end position="231"/>
    </location>
</feature>
<feature type="transmembrane region" description="Helical" evidence="1">
    <location>
        <begin position="328"/>
        <end position="348"/>
    </location>
</feature>
<feature type="transmembrane region" description="Helical" evidence="1">
    <location>
        <begin position="147"/>
        <end position="168"/>
    </location>
</feature>
<accession>A0ABT3YG70</accession>
<name>A0ABT3YG70_9HYPH</name>
<keyword evidence="1" id="KW-1133">Transmembrane helix</keyword>